<dbReference type="Proteomes" id="UP000287896">
    <property type="component" value="Segment"/>
</dbReference>
<reference evidence="2 3" key="1">
    <citation type="submission" date="2018-12" db="EMBL/GenBank/DDBJ databases">
        <title>Characterization of a novel siphovirus infacting Bacillus anthracis.</title>
        <authorList>
            <person name="Hu X."/>
            <person name="Wan X."/>
            <person name="Geng P."/>
            <person name="Yuan Z."/>
        </authorList>
    </citation>
    <scope>NUCLEOTIDE SEQUENCE [LARGE SCALE GENOMIC DNA]</scope>
</reference>
<dbReference type="Gene3D" id="3.90.75.20">
    <property type="match status" value="1"/>
</dbReference>
<dbReference type="Pfam" id="PF13392">
    <property type="entry name" value="HNH_3"/>
    <property type="match status" value="1"/>
</dbReference>
<evidence type="ECO:0000313" key="3">
    <source>
        <dbReference type="Proteomes" id="UP000287896"/>
    </source>
</evidence>
<keyword evidence="3" id="KW-1185">Reference proteome</keyword>
<evidence type="ECO:0000259" key="1">
    <source>
        <dbReference type="Pfam" id="PF13392"/>
    </source>
</evidence>
<proteinExistence type="predicted"/>
<protein>
    <recommendedName>
        <fullName evidence="1">HNH nuclease domain-containing protein</fullName>
    </recommendedName>
</protein>
<organism evidence="2 3">
    <name type="scientific">Bacillus phage pW2</name>
    <dbReference type="NCBI Taxonomy" id="2500559"/>
    <lineage>
        <taxon>Viruses</taxon>
        <taxon>Duplodnaviria</taxon>
        <taxon>Heunggongvirae</taxon>
        <taxon>Uroviricota</taxon>
        <taxon>Caudoviricetes</taxon>
        <taxon>Joanripponvirinae</taxon>
        <taxon>Sophritavirus</taxon>
        <taxon>Sophritavirus pW2</taxon>
    </lineage>
</organism>
<name>A0A3T0IHU5_9CAUD</name>
<dbReference type="InterPro" id="IPR003615">
    <property type="entry name" value="HNH_nuc"/>
</dbReference>
<feature type="domain" description="HNH nuclease" evidence="1">
    <location>
        <begin position="17"/>
        <end position="54"/>
    </location>
</feature>
<dbReference type="InterPro" id="IPR044925">
    <property type="entry name" value="His-Me_finger_sf"/>
</dbReference>
<evidence type="ECO:0000313" key="2">
    <source>
        <dbReference type="EMBL" id="AZU98946.1"/>
    </source>
</evidence>
<sequence length="169" mass="20034">MIYMPTHHRAKTNGMVYEHILVAERKLGRKLKSKEVVHHEDENKQNNNEENLFVFATLSDHTRYHHNGIKIKVEDYYVSPSKIGLCKVCNKNFEYSNSRQTGEFCSRECLYVGQRKFERPNKEELFNLIKTISFLEIGRIYGVSDNAVRKWCKSYDLPYRKKDINNLLL</sequence>
<gene>
    <name evidence="2" type="ORF">pW2_114</name>
</gene>
<dbReference type="SUPFAM" id="SSF54060">
    <property type="entry name" value="His-Me finger endonucleases"/>
    <property type="match status" value="1"/>
</dbReference>
<dbReference type="EMBL" id="MK288021">
    <property type="protein sequence ID" value="AZU98946.1"/>
    <property type="molecule type" value="Genomic_DNA"/>
</dbReference>
<accession>A0A3T0IHU5</accession>